<proteinExistence type="predicted"/>
<dbReference type="AlphaFoldDB" id="A0A8E2B4X7"/>
<dbReference type="InterPro" id="IPR000073">
    <property type="entry name" value="AB_hydrolase_1"/>
</dbReference>
<organism evidence="2 3">
    <name type="scientific">Obba rivulosa</name>
    <dbReference type="NCBI Taxonomy" id="1052685"/>
    <lineage>
        <taxon>Eukaryota</taxon>
        <taxon>Fungi</taxon>
        <taxon>Dikarya</taxon>
        <taxon>Basidiomycota</taxon>
        <taxon>Agaricomycotina</taxon>
        <taxon>Agaricomycetes</taxon>
        <taxon>Polyporales</taxon>
        <taxon>Gelatoporiaceae</taxon>
        <taxon>Obba</taxon>
    </lineage>
</organism>
<dbReference type="Gene3D" id="3.40.50.1820">
    <property type="entry name" value="alpha/beta hydrolase"/>
    <property type="match status" value="1"/>
</dbReference>
<evidence type="ECO:0000259" key="1">
    <source>
        <dbReference type="Pfam" id="PF00561"/>
    </source>
</evidence>
<name>A0A8E2B4X7_9APHY</name>
<accession>A0A8E2B4X7</accession>
<dbReference type="PANTHER" id="PTHR42886:SF53">
    <property type="entry name" value="ALPHA_BETA-HYDROLASES SUPERFAMILY PROTEIN"/>
    <property type="match status" value="1"/>
</dbReference>
<gene>
    <name evidence="2" type="ORF">OBBRIDRAFT_727932</name>
</gene>
<evidence type="ECO:0000313" key="3">
    <source>
        <dbReference type="Proteomes" id="UP000250043"/>
    </source>
</evidence>
<evidence type="ECO:0000313" key="2">
    <source>
        <dbReference type="EMBL" id="OCH91860.1"/>
    </source>
</evidence>
<dbReference type="OrthoDB" id="9988524at2759"/>
<dbReference type="SUPFAM" id="SSF53474">
    <property type="entry name" value="alpha/beta-Hydrolases"/>
    <property type="match status" value="1"/>
</dbReference>
<dbReference type="PANTHER" id="PTHR42886">
    <property type="entry name" value="RE40534P-RELATED"/>
    <property type="match status" value="1"/>
</dbReference>
<sequence>MPAPITTKKTTRHTIILPGAPDKFVVGVLEQVCPDEPTQGRKLALILHGAMGHKDYLYQKRLAHRLPLDSFRLDFRGNHESPGPWLMDGFSDDYEDIEASVAYLQEHFGYVVDLVVGHSRGSVVGMWWISSSKAARNVRGYVNASGRYRMRVSHNQSDERHGLLKKQGWFEERQTVARKPFRAIVTLEQLEAFARFNSAHIWEDFPAATHVLTLHGLADQVVPVYDAVIYARALGARSPGTHNLHLIEKADHNFTGMQDDVIATILKWWDHLERGKLKTGIWQTGVRPKL</sequence>
<dbReference type="InterPro" id="IPR029058">
    <property type="entry name" value="AB_hydrolase_fold"/>
</dbReference>
<dbReference type="Pfam" id="PF00561">
    <property type="entry name" value="Abhydrolase_1"/>
    <property type="match status" value="1"/>
</dbReference>
<feature type="domain" description="AB hydrolase-1" evidence="1">
    <location>
        <begin position="45"/>
        <end position="172"/>
    </location>
</feature>
<dbReference type="Proteomes" id="UP000250043">
    <property type="component" value="Unassembled WGS sequence"/>
</dbReference>
<protein>
    <submittedName>
        <fullName evidence="2">Ectomycorrhiza-regulated esterase</fullName>
    </submittedName>
</protein>
<reference evidence="2 3" key="1">
    <citation type="submission" date="2016-07" db="EMBL/GenBank/DDBJ databases">
        <title>Draft genome of the white-rot fungus Obba rivulosa 3A-2.</title>
        <authorList>
            <consortium name="DOE Joint Genome Institute"/>
            <person name="Miettinen O."/>
            <person name="Riley R."/>
            <person name="Acob R."/>
            <person name="Barry K."/>
            <person name="Cullen D."/>
            <person name="De Vries R."/>
            <person name="Hainaut M."/>
            <person name="Hatakka A."/>
            <person name="Henrissat B."/>
            <person name="Hilden K."/>
            <person name="Kuo R."/>
            <person name="Labutti K."/>
            <person name="Lipzen A."/>
            <person name="Makela M.R."/>
            <person name="Sandor L."/>
            <person name="Spatafora J.W."/>
            <person name="Grigoriev I.V."/>
            <person name="Hibbett D.S."/>
        </authorList>
    </citation>
    <scope>NUCLEOTIDE SEQUENCE [LARGE SCALE GENOMIC DNA]</scope>
    <source>
        <strain evidence="2 3">3A-2</strain>
    </source>
</reference>
<keyword evidence="3" id="KW-1185">Reference proteome</keyword>
<dbReference type="EMBL" id="KV722378">
    <property type="protein sequence ID" value="OCH91860.1"/>
    <property type="molecule type" value="Genomic_DNA"/>
</dbReference>